<dbReference type="EC" id="5.1.3.14" evidence="4"/>
<dbReference type="PANTHER" id="PTHR43174">
    <property type="entry name" value="UDP-N-ACETYLGLUCOSAMINE 2-EPIMERASE"/>
    <property type="match status" value="1"/>
</dbReference>
<dbReference type="Pfam" id="PF02350">
    <property type="entry name" value="Epimerase_2"/>
    <property type="match status" value="1"/>
</dbReference>
<dbReference type="InterPro" id="IPR003331">
    <property type="entry name" value="UDP_GlcNAc_Epimerase_2_dom"/>
</dbReference>
<sequence>MPRILVVFGTRPEAIKLWPVIVELERQPDTEVSVCVTAQHRSMLDQVLETAGLAPDYDLDLMRDAQSLDALTARILTGLGPVLDEVKPDCVVVQGDTATAMSASLAAYYKKVPVAHIEAGLRSGNIYEPWPEEVARRVIGTIARYHFAPTRRAADALRAEGVPGNVVFQTGNTVIDALLMTKAKLDRDRSRVAGLAPLSERFSGKRILLVTCHRRESFGAGIDEIMDALLDLAERGDVGIIFPIHPNPAVRGPVQARLAKHPAIALIEPQDYPHFVRLLDIAHLVLTDSGGIQEEAPALGKPVLVLRNTTERGEGVDAGTARLVGTDRTRIVSETNRLLDDAEAYAAMAEAHSPFGDGHAASRIAAILARMADTAPAPVQVVGNTDAHRARADAYRVFRERRAVARAVGGHR</sequence>
<evidence type="ECO:0000313" key="7">
    <source>
        <dbReference type="EMBL" id="SDB48888.1"/>
    </source>
</evidence>
<dbReference type="EMBL" id="FMXQ01000008">
    <property type="protein sequence ID" value="SDB48888.1"/>
    <property type="molecule type" value="Genomic_DNA"/>
</dbReference>
<evidence type="ECO:0000256" key="3">
    <source>
        <dbReference type="ARBA" id="ARBA00038209"/>
    </source>
</evidence>
<dbReference type="InterPro" id="IPR029767">
    <property type="entry name" value="WecB-like"/>
</dbReference>
<dbReference type="Proteomes" id="UP000199071">
    <property type="component" value="Unassembled WGS sequence"/>
</dbReference>
<dbReference type="SUPFAM" id="SSF53756">
    <property type="entry name" value="UDP-Glycosyltransferase/glycogen phosphorylase"/>
    <property type="match status" value="1"/>
</dbReference>
<reference evidence="7 8" key="1">
    <citation type="submission" date="2016-10" db="EMBL/GenBank/DDBJ databases">
        <authorList>
            <person name="de Groot N.N."/>
        </authorList>
    </citation>
    <scope>NUCLEOTIDE SEQUENCE [LARGE SCALE GENOMIC DNA]</scope>
    <source>
        <strain evidence="7 8">ATCC 35022</strain>
    </source>
</reference>
<organism evidence="7 8">
    <name type="scientific">Bauldia litoralis</name>
    <dbReference type="NCBI Taxonomy" id="665467"/>
    <lineage>
        <taxon>Bacteria</taxon>
        <taxon>Pseudomonadati</taxon>
        <taxon>Pseudomonadota</taxon>
        <taxon>Alphaproteobacteria</taxon>
        <taxon>Hyphomicrobiales</taxon>
        <taxon>Kaistiaceae</taxon>
        <taxon>Bauldia</taxon>
    </lineage>
</organism>
<feature type="domain" description="UDP-N-acetylglucosamine 2-epimerase" evidence="6">
    <location>
        <begin position="23"/>
        <end position="368"/>
    </location>
</feature>
<evidence type="ECO:0000256" key="5">
    <source>
        <dbReference type="RuleBase" id="RU003513"/>
    </source>
</evidence>
<dbReference type="NCBIfam" id="TIGR00236">
    <property type="entry name" value="wecB"/>
    <property type="match status" value="1"/>
</dbReference>
<dbReference type="GO" id="GO:0008761">
    <property type="term" value="F:UDP-N-acetylglucosamine 2-epimerase activity"/>
    <property type="evidence" value="ECO:0007669"/>
    <property type="project" value="UniProtKB-EC"/>
</dbReference>
<evidence type="ECO:0000256" key="2">
    <source>
        <dbReference type="ARBA" id="ARBA00036080"/>
    </source>
</evidence>
<dbReference type="OrthoDB" id="9803238at2"/>
<evidence type="ECO:0000256" key="4">
    <source>
        <dbReference type="ARBA" id="ARBA00038858"/>
    </source>
</evidence>
<evidence type="ECO:0000256" key="1">
    <source>
        <dbReference type="ARBA" id="ARBA00023235"/>
    </source>
</evidence>
<dbReference type="CDD" id="cd03786">
    <property type="entry name" value="GTB_UDP-GlcNAc_2-Epimerase"/>
    <property type="match status" value="1"/>
</dbReference>
<keyword evidence="8" id="KW-1185">Reference proteome</keyword>
<comment type="catalytic activity">
    <reaction evidence="2">
        <text>UDP-N-acetyl-alpha-D-glucosamine = UDP-N-acetyl-alpha-D-mannosamine</text>
        <dbReference type="Rhea" id="RHEA:17213"/>
        <dbReference type="ChEBI" id="CHEBI:57705"/>
        <dbReference type="ChEBI" id="CHEBI:68623"/>
        <dbReference type="EC" id="5.1.3.14"/>
    </reaction>
</comment>
<accession>A0A1G6DUV8</accession>
<dbReference type="Gene3D" id="3.40.50.2000">
    <property type="entry name" value="Glycogen Phosphorylase B"/>
    <property type="match status" value="2"/>
</dbReference>
<dbReference type="STRING" id="665467.SAMN02982931_03807"/>
<keyword evidence="1 5" id="KW-0413">Isomerase</keyword>
<dbReference type="RefSeq" id="WP_090878839.1">
    <property type="nucleotide sequence ID" value="NZ_FMXQ01000008.1"/>
</dbReference>
<proteinExistence type="inferred from homology"/>
<name>A0A1G6DUV8_9HYPH</name>
<evidence type="ECO:0000313" key="8">
    <source>
        <dbReference type="Proteomes" id="UP000199071"/>
    </source>
</evidence>
<dbReference type="PANTHER" id="PTHR43174:SF2">
    <property type="entry name" value="UDP-N-ACETYLGLUCOSAMINE 2-EPIMERASE"/>
    <property type="match status" value="1"/>
</dbReference>
<dbReference type="AlphaFoldDB" id="A0A1G6DUV8"/>
<evidence type="ECO:0000259" key="6">
    <source>
        <dbReference type="Pfam" id="PF02350"/>
    </source>
</evidence>
<gene>
    <name evidence="7" type="ORF">SAMN02982931_03807</name>
</gene>
<protein>
    <recommendedName>
        <fullName evidence="4">UDP-N-acetylglucosamine 2-epimerase (non-hydrolyzing)</fullName>
        <ecNumber evidence="4">5.1.3.14</ecNumber>
    </recommendedName>
</protein>
<comment type="similarity">
    <text evidence="3 5">Belongs to the UDP-N-acetylglucosamine 2-epimerase family.</text>
</comment>